<name>A0A8J6BU33_9EUKA</name>
<dbReference type="PIRSF" id="PIRSF001771">
    <property type="entry name" value="Cyclin_A_B_D_E"/>
    <property type="match status" value="1"/>
</dbReference>
<dbReference type="InterPro" id="IPR036915">
    <property type="entry name" value="Cyclin-like_sf"/>
</dbReference>
<dbReference type="GO" id="GO:0044772">
    <property type="term" value="P:mitotic cell cycle phase transition"/>
    <property type="evidence" value="ECO:0007669"/>
    <property type="project" value="InterPro"/>
</dbReference>
<dbReference type="PANTHER" id="PTHR10177">
    <property type="entry name" value="CYCLINS"/>
    <property type="match status" value="1"/>
</dbReference>
<evidence type="ECO:0000313" key="8">
    <source>
        <dbReference type="Proteomes" id="UP000717585"/>
    </source>
</evidence>
<dbReference type="FunFam" id="1.10.472.10:FF:000001">
    <property type="entry name" value="G2/mitotic-specific cyclin"/>
    <property type="match status" value="1"/>
</dbReference>
<dbReference type="Proteomes" id="UP000717585">
    <property type="component" value="Unassembled WGS sequence"/>
</dbReference>
<feature type="domain" description="Cyclin-like" evidence="5">
    <location>
        <begin position="252"/>
        <end position="333"/>
    </location>
</feature>
<dbReference type="SUPFAM" id="SSF47954">
    <property type="entry name" value="Cyclin-like"/>
    <property type="match status" value="2"/>
</dbReference>
<evidence type="ECO:0000313" key="7">
    <source>
        <dbReference type="EMBL" id="KAG9389931.1"/>
    </source>
</evidence>
<dbReference type="SMART" id="SM00385">
    <property type="entry name" value="CYCLIN"/>
    <property type="match status" value="2"/>
</dbReference>
<dbReference type="SMART" id="SM01332">
    <property type="entry name" value="Cyclin_C"/>
    <property type="match status" value="1"/>
</dbReference>
<dbReference type="InterPro" id="IPR004367">
    <property type="entry name" value="Cyclin_C-dom"/>
</dbReference>
<dbReference type="OrthoDB" id="5590282at2759"/>
<comment type="caution">
    <text evidence="7">The sequence shown here is derived from an EMBL/GenBank/DDBJ whole genome shotgun (WGS) entry which is preliminary data.</text>
</comment>
<comment type="similarity">
    <text evidence="4">Belongs to the cyclin family.</text>
</comment>
<dbReference type="GO" id="GO:0051301">
    <property type="term" value="P:cell division"/>
    <property type="evidence" value="ECO:0007669"/>
    <property type="project" value="UniProtKB-KW"/>
</dbReference>
<dbReference type="Gene3D" id="1.10.472.10">
    <property type="entry name" value="Cyclin-like"/>
    <property type="match status" value="2"/>
</dbReference>
<keyword evidence="1" id="KW-0132">Cell division</keyword>
<dbReference type="AlphaFoldDB" id="A0A8J6BU33"/>
<evidence type="ECO:0000256" key="1">
    <source>
        <dbReference type="ARBA" id="ARBA00022618"/>
    </source>
</evidence>
<evidence type="ECO:0000256" key="3">
    <source>
        <dbReference type="ARBA" id="ARBA00023306"/>
    </source>
</evidence>
<evidence type="ECO:0000256" key="4">
    <source>
        <dbReference type="RuleBase" id="RU000383"/>
    </source>
</evidence>
<organism evidence="7 8">
    <name type="scientific">Carpediemonas membranifera</name>
    <dbReference type="NCBI Taxonomy" id="201153"/>
    <lineage>
        <taxon>Eukaryota</taxon>
        <taxon>Metamonada</taxon>
        <taxon>Carpediemonas-like organisms</taxon>
        <taxon>Carpediemonas</taxon>
    </lineage>
</organism>
<keyword evidence="8" id="KW-1185">Reference proteome</keyword>
<dbReference type="InterPro" id="IPR006671">
    <property type="entry name" value="Cyclin_N"/>
</dbReference>
<evidence type="ECO:0000259" key="5">
    <source>
        <dbReference type="SMART" id="SM00385"/>
    </source>
</evidence>
<dbReference type="InterPro" id="IPR039361">
    <property type="entry name" value="Cyclin"/>
</dbReference>
<feature type="domain" description="Cyclin C-terminal" evidence="6">
    <location>
        <begin position="248"/>
        <end position="364"/>
    </location>
</feature>
<proteinExistence type="inferred from homology"/>
<dbReference type="InterPro" id="IPR013763">
    <property type="entry name" value="Cyclin-like_dom"/>
</dbReference>
<protein>
    <submittedName>
        <fullName evidence="7">CyclinA</fullName>
    </submittedName>
</protein>
<feature type="domain" description="Cyclin-like" evidence="5">
    <location>
        <begin position="155"/>
        <end position="239"/>
    </location>
</feature>
<dbReference type="InterPro" id="IPR046965">
    <property type="entry name" value="Cyclin_A/B-like"/>
</dbReference>
<gene>
    <name evidence="7" type="ORF">J8273_8618</name>
</gene>
<dbReference type="Pfam" id="PF00134">
    <property type="entry name" value="Cyclin_N"/>
    <property type="match status" value="1"/>
</dbReference>
<reference evidence="7" key="1">
    <citation type="submission" date="2021-05" db="EMBL/GenBank/DDBJ databases">
        <title>A free-living protist that lacks canonical eukaryotic 1 DNA replication and segregation systems.</title>
        <authorList>
            <person name="Salas-Leiva D.E."/>
            <person name="Tromer E.C."/>
            <person name="Curtis B.A."/>
            <person name="Jerlstrom-Hultqvist J."/>
            <person name="Kolisko M."/>
            <person name="Yi Z."/>
            <person name="Salas-Leiva J.S."/>
            <person name="Gallot-Lavallee L."/>
            <person name="Kops G.J.P.L."/>
            <person name="Archibald J.M."/>
            <person name="Simpson A.G.B."/>
            <person name="Roger A.J."/>
        </authorList>
    </citation>
    <scope>NUCLEOTIDE SEQUENCE</scope>
    <source>
        <strain evidence="7">BICM</strain>
    </source>
</reference>
<dbReference type="EMBL" id="JAHDYR010000067">
    <property type="protein sequence ID" value="KAG9389931.1"/>
    <property type="molecule type" value="Genomic_DNA"/>
</dbReference>
<evidence type="ECO:0000256" key="2">
    <source>
        <dbReference type="ARBA" id="ARBA00023127"/>
    </source>
</evidence>
<evidence type="ECO:0000259" key="6">
    <source>
        <dbReference type="SMART" id="SM01332"/>
    </source>
</evidence>
<sequence length="372" mass="41965">MARSTTLQTHFVRQKPNAFHVDKKENIRKLQEAPAKIEAPKKKPVAIQHSSSTQPALQGSIPVVHVPAVSSSQDLSLNTVFNDTLIPPFDNSFFDIDKAMFNAKSMSEYAPRIMDSLFKQETRIHGLICPTFIESVQAKVKTYRLTNKAFTVVVDWLIELAREFSLQRETLFLGVHLLCRLLSRRMCGSDKIQLVGAGCLYLACKYEQSAKPCGDDFAYASGDAFEVDELIRMESTIANELDFEITVPTARTFLKRFCQAGFCEVTEAHLAAYLTELTLLDPLFLKFKPSLIAATAVGLARYTNKGSFWSATLAHYTRYSQAELKECAKEMLSAWRFAFESADGNLYSTYSRRRHQRVSLTPVPEMAWLEAL</sequence>
<keyword evidence="2 4" id="KW-0195">Cyclin</keyword>
<dbReference type="Pfam" id="PF02984">
    <property type="entry name" value="Cyclin_C"/>
    <property type="match status" value="1"/>
</dbReference>
<keyword evidence="3" id="KW-0131">Cell cycle</keyword>
<dbReference type="GO" id="GO:0016538">
    <property type="term" value="F:cyclin-dependent protein serine/threonine kinase regulator activity"/>
    <property type="evidence" value="ECO:0007669"/>
    <property type="project" value="InterPro"/>
</dbReference>
<accession>A0A8J6BU33</accession>